<dbReference type="Pfam" id="PF00583">
    <property type="entry name" value="Acetyltransf_1"/>
    <property type="match status" value="1"/>
</dbReference>
<dbReference type="InterPro" id="IPR052523">
    <property type="entry name" value="Trichothecene_AcTrans"/>
</dbReference>
<protein>
    <submittedName>
        <fullName evidence="2">GNAT family N-acetyltransferase</fullName>
    </submittedName>
</protein>
<keyword evidence="3" id="KW-1185">Reference proteome</keyword>
<reference evidence="2 3" key="1">
    <citation type="submission" date="2022-03" db="EMBL/GenBank/DDBJ databases">
        <title>Pseudonocardia alaer sp. nov., a novel actinomycete isolated from reed forest soil.</title>
        <authorList>
            <person name="Wang L."/>
        </authorList>
    </citation>
    <scope>NUCLEOTIDE SEQUENCE [LARGE SCALE GENOMIC DNA]</scope>
    <source>
        <strain evidence="2 3">Y-16303</strain>
    </source>
</reference>
<dbReference type="EMBL" id="JAKXMK010000001">
    <property type="protein sequence ID" value="MCH6164228.1"/>
    <property type="molecule type" value="Genomic_DNA"/>
</dbReference>
<dbReference type="PANTHER" id="PTHR42791">
    <property type="entry name" value="GNAT FAMILY ACETYLTRANSFERASE"/>
    <property type="match status" value="1"/>
</dbReference>
<dbReference type="PROSITE" id="PS51186">
    <property type="entry name" value="GNAT"/>
    <property type="match status" value="1"/>
</dbReference>
<dbReference type="RefSeq" id="WP_241034256.1">
    <property type="nucleotide sequence ID" value="NZ_BAAAJF010000034.1"/>
</dbReference>
<dbReference type="InterPro" id="IPR016181">
    <property type="entry name" value="Acyl_CoA_acyltransferase"/>
</dbReference>
<dbReference type="PANTHER" id="PTHR42791:SF1">
    <property type="entry name" value="N-ACETYLTRANSFERASE DOMAIN-CONTAINING PROTEIN"/>
    <property type="match status" value="1"/>
</dbReference>
<gene>
    <name evidence="2" type="ORF">MMF94_00925</name>
</gene>
<dbReference type="CDD" id="cd04301">
    <property type="entry name" value="NAT_SF"/>
    <property type="match status" value="1"/>
</dbReference>
<proteinExistence type="predicted"/>
<dbReference type="Gene3D" id="3.40.630.30">
    <property type="match status" value="1"/>
</dbReference>
<accession>A0ABS9T724</accession>
<organism evidence="2 3">
    <name type="scientific">Pseudonocardia alaniniphila</name>
    <dbReference type="NCBI Taxonomy" id="75291"/>
    <lineage>
        <taxon>Bacteria</taxon>
        <taxon>Bacillati</taxon>
        <taxon>Actinomycetota</taxon>
        <taxon>Actinomycetes</taxon>
        <taxon>Pseudonocardiales</taxon>
        <taxon>Pseudonocardiaceae</taxon>
        <taxon>Pseudonocardia</taxon>
    </lineage>
</organism>
<dbReference type="Proteomes" id="UP001299970">
    <property type="component" value="Unassembled WGS sequence"/>
</dbReference>
<comment type="caution">
    <text evidence="2">The sequence shown here is derived from an EMBL/GenBank/DDBJ whole genome shotgun (WGS) entry which is preliminary data.</text>
</comment>
<evidence type="ECO:0000313" key="3">
    <source>
        <dbReference type="Proteomes" id="UP001299970"/>
    </source>
</evidence>
<dbReference type="SUPFAM" id="SSF55729">
    <property type="entry name" value="Acyl-CoA N-acyltransferases (Nat)"/>
    <property type="match status" value="1"/>
</dbReference>
<name>A0ABS9T724_9PSEU</name>
<sequence>MNVRPAREDESTDVGRLISYSFDQLAANAFLAPDPARRRDVNAEYFTLITEHALDHGSVDVIDDAYGPELAAAAVWFDRTHDIPAIPDYDARLAALAGPFLDRFRTLDTLFDIHHPSEPHWHLAFLAVHPQRQGRGLGGELMNRTHAKLDSGGIPEYLEATNEANIRLYKRHGYTEMKPFDFPLPDDTRFFRMWRPAGRATANSHGPIHL</sequence>
<evidence type="ECO:0000259" key="1">
    <source>
        <dbReference type="PROSITE" id="PS51186"/>
    </source>
</evidence>
<evidence type="ECO:0000313" key="2">
    <source>
        <dbReference type="EMBL" id="MCH6164228.1"/>
    </source>
</evidence>
<feature type="domain" description="N-acetyltransferase" evidence="1">
    <location>
        <begin position="44"/>
        <end position="198"/>
    </location>
</feature>
<dbReference type="InterPro" id="IPR000182">
    <property type="entry name" value="GNAT_dom"/>
</dbReference>